<dbReference type="HOGENOM" id="CLU_2621720_0_0_1"/>
<accession>A0A067M7W6</accession>
<gene>
    <name evidence="1" type="ORF">BOTBODRAFT_589792</name>
</gene>
<evidence type="ECO:0000313" key="2">
    <source>
        <dbReference type="Proteomes" id="UP000027195"/>
    </source>
</evidence>
<protein>
    <submittedName>
        <fullName evidence="1">Uncharacterized protein</fullName>
    </submittedName>
</protein>
<evidence type="ECO:0000313" key="1">
    <source>
        <dbReference type="EMBL" id="KDQ07957.1"/>
    </source>
</evidence>
<keyword evidence="2" id="KW-1185">Reference proteome</keyword>
<organism evidence="1 2">
    <name type="scientific">Botryobasidium botryosum (strain FD-172 SS1)</name>
    <dbReference type="NCBI Taxonomy" id="930990"/>
    <lineage>
        <taxon>Eukaryota</taxon>
        <taxon>Fungi</taxon>
        <taxon>Dikarya</taxon>
        <taxon>Basidiomycota</taxon>
        <taxon>Agaricomycotina</taxon>
        <taxon>Agaricomycetes</taxon>
        <taxon>Cantharellales</taxon>
        <taxon>Botryobasidiaceae</taxon>
        <taxon>Botryobasidium</taxon>
    </lineage>
</organism>
<dbReference type="AlphaFoldDB" id="A0A067M7W6"/>
<name>A0A067M7W6_BOTB1</name>
<reference evidence="2" key="1">
    <citation type="journal article" date="2014" name="Proc. Natl. Acad. Sci. U.S.A.">
        <title>Extensive sampling of basidiomycete genomes demonstrates inadequacy of the white-rot/brown-rot paradigm for wood decay fungi.</title>
        <authorList>
            <person name="Riley R."/>
            <person name="Salamov A.A."/>
            <person name="Brown D.W."/>
            <person name="Nagy L.G."/>
            <person name="Floudas D."/>
            <person name="Held B.W."/>
            <person name="Levasseur A."/>
            <person name="Lombard V."/>
            <person name="Morin E."/>
            <person name="Otillar R."/>
            <person name="Lindquist E.A."/>
            <person name="Sun H."/>
            <person name="LaButti K.M."/>
            <person name="Schmutz J."/>
            <person name="Jabbour D."/>
            <person name="Luo H."/>
            <person name="Baker S.E."/>
            <person name="Pisabarro A.G."/>
            <person name="Walton J.D."/>
            <person name="Blanchette R.A."/>
            <person name="Henrissat B."/>
            <person name="Martin F."/>
            <person name="Cullen D."/>
            <person name="Hibbett D.S."/>
            <person name="Grigoriev I.V."/>
        </authorList>
    </citation>
    <scope>NUCLEOTIDE SEQUENCE [LARGE SCALE GENOMIC DNA]</scope>
    <source>
        <strain evidence="2">FD-172 SS1</strain>
    </source>
</reference>
<dbReference type="Proteomes" id="UP000027195">
    <property type="component" value="Unassembled WGS sequence"/>
</dbReference>
<proteinExistence type="predicted"/>
<dbReference type="EMBL" id="KL198098">
    <property type="protein sequence ID" value="KDQ07957.1"/>
    <property type="molecule type" value="Genomic_DNA"/>
</dbReference>
<sequence>MKGYLPFRTTDSHLLVRVEPAEGGDWTHADTMLLSEFVGGLVLERMRRYEKMRIAGSTASLAVAASSLHRPSLGWHPL</sequence>
<dbReference type="InParanoid" id="A0A067M7W6"/>